<keyword evidence="2" id="KW-1185">Reference proteome</keyword>
<dbReference type="EMBL" id="FUEG01000020">
    <property type="protein sequence ID" value="SJL13427.1"/>
    <property type="molecule type" value="Genomic_DNA"/>
</dbReference>
<dbReference type="STRING" id="47428.A0A284RXE9"/>
<reference evidence="2" key="1">
    <citation type="journal article" date="2017" name="Nat. Ecol. Evol.">
        <title>Genome expansion and lineage-specific genetic innovations in the forest pathogenic fungi Armillaria.</title>
        <authorList>
            <person name="Sipos G."/>
            <person name="Prasanna A.N."/>
            <person name="Walter M.C."/>
            <person name="O'Connor E."/>
            <person name="Balint B."/>
            <person name="Krizsan K."/>
            <person name="Kiss B."/>
            <person name="Hess J."/>
            <person name="Varga T."/>
            <person name="Slot J."/>
            <person name="Riley R."/>
            <person name="Boka B."/>
            <person name="Rigling D."/>
            <person name="Barry K."/>
            <person name="Lee J."/>
            <person name="Mihaltcheva S."/>
            <person name="LaButti K."/>
            <person name="Lipzen A."/>
            <person name="Waldron R."/>
            <person name="Moloney N.M."/>
            <person name="Sperisen C."/>
            <person name="Kredics L."/>
            <person name="Vagvoelgyi C."/>
            <person name="Patrignani A."/>
            <person name="Fitzpatrick D."/>
            <person name="Nagy I."/>
            <person name="Doyle S."/>
            <person name="Anderson J.B."/>
            <person name="Grigoriev I.V."/>
            <person name="Gueldener U."/>
            <person name="Muensterkoetter M."/>
            <person name="Nagy L.G."/>
        </authorList>
    </citation>
    <scope>NUCLEOTIDE SEQUENCE [LARGE SCALE GENOMIC DNA]</scope>
    <source>
        <strain evidence="2">C18/9</strain>
    </source>
</reference>
<sequence length="425" mass="48816">MSYWTIGSIKAEQINDPWDLLKEIDTLKRIEDDFKERMKAKTEAAIEHAQQKDEAFCVQLQSKMAKTVSLREETGVRSIVHCGQVGLYVYRVHQERTVEAVRFPSHSYNISLNVPFNYIISLEDKVEKMDNLLRKALTKIPPPEADSKEELEAAQTPLWKLNNGDAYSGIDITLGWALGRACAICDEDIEIDVPTECDDEYWEHPDHKQPLGKPSTVSFLNFTSGMADYDMLFTSPLSDARCLTHLKLDFREPFLDEEVYMLTHALRDYPMEVLVLDGIFGRYPPIIEVIAANLPDLLVLILFLRGGSNQSASTHCMWPKPMWTYAPYFAQFTRLRHFEWNCQYFCDEVITPWSMLLLEGHNDQDGFVQPYLGYESHDYYEEIGHALYGASVFKACCRASDLRWCIALIQLCIAESFRCLSGALR</sequence>
<accession>A0A284RXE9</accession>
<dbReference type="AlphaFoldDB" id="A0A284RXE9"/>
<name>A0A284RXE9_ARMOS</name>
<organism evidence="1 2">
    <name type="scientific">Armillaria ostoyae</name>
    <name type="common">Armillaria root rot fungus</name>
    <dbReference type="NCBI Taxonomy" id="47428"/>
    <lineage>
        <taxon>Eukaryota</taxon>
        <taxon>Fungi</taxon>
        <taxon>Dikarya</taxon>
        <taxon>Basidiomycota</taxon>
        <taxon>Agaricomycotina</taxon>
        <taxon>Agaricomycetes</taxon>
        <taxon>Agaricomycetidae</taxon>
        <taxon>Agaricales</taxon>
        <taxon>Marasmiineae</taxon>
        <taxon>Physalacriaceae</taxon>
        <taxon>Armillaria</taxon>
    </lineage>
</organism>
<dbReference type="OrthoDB" id="4456959at2759"/>
<evidence type="ECO:0000313" key="1">
    <source>
        <dbReference type="EMBL" id="SJL13427.1"/>
    </source>
</evidence>
<evidence type="ECO:0000313" key="2">
    <source>
        <dbReference type="Proteomes" id="UP000219338"/>
    </source>
</evidence>
<protein>
    <submittedName>
        <fullName evidence="1">Uncharacterized protein</fullName>
    </submittedName>
</protein>
<dbReference type="Proteomes" id="UP000219338">
    <property type="component" value="Unassembled WGS sequence"/>
</dbReference>
<proteinExistence type="predicted"/>
<gene>
    <name evidence="1" type="ORF">ARMOST_16870</name>
</gene>